<keyword evidence="5" id="KW-1185">Reference proteome</keyword>
<dbReference type="GO" id="GO:0016491">
    <property type="term" value="F:oxidoreductase activity"/>
    <property type="evidence" value="ECO:0007669"/>
    <property type="project" value="UniProtKB-KW"/>
</dbReference>
<evidence type="ECO:0000256" key="2">
    <source>
        <dbReference type="ARBA" id="ARBA00022857"/>
    </source>
</evidence>
<keyword evidence="3" id="KW-0560">Oxidoreductase</keyword>
<evidence type="ECO:0000313" key="4">
    <source>
        <dbReference type="EMBL" id="KLO07554.1"/>
    </source>
</evidence>
<proteinExistence type="inferred from homology"/>
<name>A0A0H2R6T2_9AGAM</name>
<evidence type="ECO:0000256" key="1">
    <source>
        <dbReference type="ARBA" id="ARBA00006484"/>
    </source>
</evidence>
<dbReference type="AlphaFoldDB" id="A0A0H2R6T2"/>
<dbReference type="PRINTS" id="PR00081">
    <property type="entry name" value="GDHRDH"/>
</dbReference>
<dbReference type="SUPFAM" id="SSF51735">
    <property type="entry name" value="NAD(P)-binding Rossmann-fold domains"/>
    <property type="match status" value="1"/>
</dbReference>
<dbReference type="FunCoup" id="A0A0H2R6T2">
    <property type="interactions" value="165"/>
</dbReference>
<dbReference type="EMBL" id="KQ086132">
    <property type="protein sequence ID" value="KLO07554.1"/>
    <property type="molecule type" value="Genomic_DNA"/>
</dbReference>
<dbReference type="InterPro" id="IPR036291">
    <property type="entry name" value="NAD(P)-bd_dom_sf"/>
</dbReference>
<dbReference type="STRING" id="27342.A0A0H2R6T2"/>
<evidence type="ECO:0000256" key="3">
    <source>
        <dbReference type="ARBA" id="ARBA00023002"/>
    </source>
</evidence>
<comment type="similarity">
    <text evidence="1">Belongs to the short-chain dehydrogenases/reductases (SDR) family.</text>
</comment>
<sequence>MGLLREYFSQHYPPASKYTEDDVPDLTGKVVLVTGGNTGIGKETARVILAHGAKVYIGCRSPERANAAIEELKKLAGKEDIHFLQLDLADLASIKHTAEEFMRMESKLDVLFNNAGVMATPLEQLTKQGYDMQFGTNVLGHYYLTTLLLPVLRAAASQSPDGTARVVNTSSFGHLLAKKGGVDYKTLKPDDNSTSESNKARKKLGPDVLYYQSKLGNVLLSNELHKHYGKDGVVSTSLHPGTIYSELGRHWPAFQRHAMGVFMKMQPATLGAITQLYAGTAPDAKDLGGKYLIPWARVGAPSADGCNEEAAAKLWTWLGEQVKAFEENHA</sequence>
<organism evidence="4 5">
    <name type="scientific">Schizopora paradoxa</name>
    <dbReference type="NCBI Taxonomy" id="27342"/>
    <lineage>
        <taxon>Eukaryota</taxon>
        <taxon>Fungi</taxon>
        <taxon>Dikarya</taxon>
        <taxon>Basidiomycota</taxon>
        <taxon>Agaricomycotina</taxon>
        <taxon>Agaricomycetes</taxon>
        <taxon>Hymenochaetales</taxon>
        <taxon>Schizoporaceae</taxon>
        <taxon>Schizopora</taxon>
    </lineage>
</organism>
<dbReference type="PANTHER" id="PTHR24320:SF236">
    <property type="entry name" value="SHORT-CHAIN DEHYDROGENASE-RELATED"/>
    <property type="match status" value="1"/>
</dbReference>
<keyword evidence="2" id="KW-0521">NADP</keyword>
<evidence type="ECO:0000313" key="5">
    <source>
        <dbReference type="Proteomes" id="UP000053477"/>
    </source>
</evidence>
<gene>
    <name evidence="4" type="ORF">SCHPADRAFT_642538</name>
</gene>
<reference evidence="4 5" key="1">
    <citation type="submission" date="2015-04" db="EMBL/GenBank/DDBJ databases">
        <title>Complete genome sequence of Schizopora paradoxa KUC8140, a cosmopolitan wood degrader in East Asia.</title>
        <authorList>
            <consortium name="DOE Joint Genome Institute"/>
            <person name="Min B."/>
            <person name="Park H."/>
            <person name="Jang Y."/>
            <person name="Kim J.-J."/>
            <person name="Kim K.H."/>
            <person name="Pangilinan J."/>
            <person name="Lipzen A."/>
            <person name="Riley R."/>
            <person name="Grigoriev I.V."/>
            <person name="Spatafora J.W."/>
            <person name="Choi I.-G."/>
        </authorList>
    </citation>
    <scope>NUCLEOTIDE SEQUENCE [LARGE SCALE GENOMIC DNA]</scope>
    <source>
        <strain evidence="4 5">KUC8140</strain>
    </source>
</reference>
<dbReference type="PANTHER" id="PTHR24320">
    <property type="entry name" value="RETINOL DEHYDROGENASE"/>
    <property type="match status" value="1"/>
</dbReference>
<dbReference type="Proteomes" id="UP000053477">
    <property type="component" value="Unassembled WGS sequence"/>
</dbReference>
<dbReference type="OrthoDB" id="191139at2759"/>
<dbReference type="Pfam" id="PF00106">
    <property type="entry name" value="adh_short"/>
    <property type="match status" value="1"/>
</dbReference>
<protein>
    <submittedName>
        <fullName evidence="4">NAD-binding protein</fullName>
    </submittedName>
</protein>
<dbReference type="CDD" id="cd05327">
    <property type="entry name" value="retinol-DH_like_SDR_c_like"/>
    <property type="match status" value="1"/>
</dbReference>
<dbReference type="InParanoid" id="A0A0H2R6T2"/>
<accession>A0A0H2R6T2</accession>
<dbReference type="Gene3D" id="3.40.50.720">
    <property type="entry name" value="NAD(P)-binding Rossmann-like Domain"/>
    <property type="match status" value="1"/>
</dbReference>
<dbReference type="InterPro" id="IPR002347">
    <property type="entry name" value="SDR_fam"/>
</dbReference>